<sequence length="447" mass="47759">MSDQARGKSASIHVEERLEVFGCTPDALRLLEQIWTEVEPRLDWVMEVVEPRLLKAIVAGQVSAGCDVAATVSAFHECMIVHLGRPIDNNWMRVAASVGSWITENDAQPYVVIAMMQDCFARAAGIASEKAADSAERASRLAILGAVNHMACELAVARVNRISMHREAERREKIAQQFRSTIAELVSETTKRSSAISLMAGRAKDSTRQLVVDAAEIASAAEQSAQVMNNAAKESATLVHSIDTTRQSVSEISRVSTDAAREADSASAVIAALSQHTSEIETVVKMIRDLADLTRMLALNATIEAAHAGAAGRGFAVVAEEVKALARQTEKATDEIVRQVAGIQSSGSRTVDANIAIAQSIGQVSSSTANFEITMEDQSGQVTTIASMIDETAMTARAMADTVSSIRSSAEQVDSQANNVEDAFSSVNEQLLKLDAAVNDFLKDIAA</sequence>
<dbReference type="PANTHER" id="PTHR32089">
    <property type="entry name" value="METHYL-ACCEPTING CHEMOTAXIS PROTEIN MCPB"/>
    <property type="match status" value="1"/>
</dbReference>
<protein>
    <recommendedName>
        <fullName evidence="3">Methyl-accepting transducer domain-containing protein</fullName>
    </recommendedName>
</protein>
<dbReference type="RefSeq" id="WP_221423622.1">
    <property type="nucleotide sequence ID" value="NZ_CP081297.1"/>
</dbReference>
<dbReference type="PANTHER" id="PTHR32089:SF112">
    <property type="entry name" value="LYSOZYME-LIKE PROTEIN-RELATED"/>
    <property type="match status" value="1"/>
</dbReference>
<evidence type="ECO:0000313" key="4">
    <source>
        <dbReference type="EMBL" id="QZD88089.1"/>
    </source>
</evidence>
<dbReference type="SMART" id="SM00283">
    <property type="entry name" value="MA"/>
    <property type="match status" value="1"/>
</dbReference>
<proteinExistence type="predicted"/>
<organism evidence="4 5">
    <name type="scientific">Qipengyuania psychrotolerans</name>
    <dbReference type="NCBI Taxonomy" id="2867238"/>
    <lineage>
        <taxon>Bacteria</taxon>
        <taxon>Pseudomonadati</taxon>
        <taxon>Pseudomonadota</taxon>
        <taxon>Alphaproteobacteria</taxon>
        <taxon>Sphingomonadales</taxon>
        <taxon>Erythrobacteraceae</taxon>
        <taxon>Qipengyuania</taxon>
    </lineage>
</organism>
<dbReference type="EMBL" id="CP081297">
    <property type="protein sequence ID" value="QZD88089.1"/>
    <property type="molecule type" value="Genomic_DNA"/>
</dbReference>
<dbReference type="Pfam" id="PF00015">
    <property type="entry name" value="MCPsignal"/>
    <property type="match status" value="1"/>
</dbReference>
<accession>A0ABX8ZGQ1</accession>
<gene>
    <name evidence="4" type="ORF">K3166_05285</name>
</gene>
<name>A0ABX8ZGQ1_9SPHN</name>
<evidence type="ECO:0000256" key="2">
    <source>
        <dbReference type="PROSITE-ProRule" id="PRU00284"/>
    </source>
</evidence>
<evidence type="ECO:0000259" key="3">
    <source>
        <dbReference type="PROSITE" id="PS50111"/>
    </source>
</evidence>
<feature type="domain" description="Methyl-accepting transducer" evidence="3">
    <location>
        <begin position="192"/>
        <end position="414"/>
    </location>
</feature>
<keyword evidence="5" id="KW-1185">Reference proteome</keyword>
<dbReference type="Gene3D" id="1.10.287.950">
    <property type="entry name" value="Methyl-accepting chemotaxis protein"/>
    <property type="match status" value="1"/>
</dbReference>
<dbReference type="SUPFAM" id="SSF58104">
    <property type="entry name" value="Methyl-accepting chemotaxis protein (MCP) signaling domain"/>
    <property type="match status" value="1"/>
</dbReference>
<keyword evidence="1 2" id="KW-0807">Transducer</keyword>
<evidence type="ECO:0000256" key="1">
    <source>
        <dbReference type="ARBA" id="ARBA00023224"/>
    </source>
</evidence>
<dbReference type="Proteomes" id="UP000824280">
    <property type="component" value="Chromosome"/>
</dbReference>
<dbReference type="PROSITE" id="PS50111">
    <property type="entry name" value="CHEMOTAXIS_TRANSDUC_2"/>
    <property type="match status" value="1"/>
</dbReference>
<evidence type="ECO:0000313" key="5">
    <source>
        <dbReference type="Proteomes" id="UP000824280"/>
    </source>
</evidence>
<dbReference type="InterPro" id="IPR004089">
    <property type="entry name" value="MCPsignal_dom"/>
</dbReference>
<reference evidence="4 5" key="1">
    <citation type="submission" date="2021-08" db="EMBL/GenBank/DDBJ databases">
        <title>Comparative Genomics Analysis of the Genus Qipengyuania Reveals Extensive Genetic Diversity and Metabolic Versatility, Including the Description of Fifteen Novel Species.</title>
        <authorList>
            <person name="Liu Y."/>
        </authorList>
    </citation>
    <scope>NUCLEOTIDE SEQUENCE [LARGE SCALE GENOMIC DNA]</scope>
    <source>
        <strain evidence="4 5">1XM2-8</strain>
    </source>
</reference>